<dbReference type="EMBL" id="JABBWD010000021">
    <property type="protein sequence ID" value="KAG1777342.1"/>
    <property type="molecule type" value="Genomic_DNA"/>
</dbReference>
<comment type="subcellular location">
    <subcellularLocation>
        <location evidence="1">Nucleus</location>
    </subcellularLocation>
</comment>
<evidence type="ECO:0000256" key="2">
    <source>
        <dbReference type="ARBA" id="ARBA00022723"/>
    </source>
</evidence>
<reference evidence="7" key="1">
    <citation type="journal article" date="2020" name="New Phytol.">
        <title>Comparative genomics reveals dynamic genome evolution in host specialist ectomycorrhizal fungi.</title>
        <authorList>
            <person name="Lofgren L.A."/>
            <person name="Nguyen N.H."/>
            <person name="Vilgalys R."/>
            <person name="Ruytinx J."/>
            <person name="Liao H.L."/>
            <person name="Branco S."/>
            <person name="Kuo A."/>
            <person name="LaButti K."/>
            <person name="Lipzen A."/>
            <person name="Andreopoulos W."/>
            <person name="Pangilinan J."/>
            <person name="Riley R."/>
            <person name="Hundley H."/>
            <person name="Na H."/>
            <person name="Barry K."/>
            <person name="Grigoriev I.V."/>
            <person name="Stajich J.E."/>
            <person name="Kennedy P.G."/>
        </authorList>
    </citation>
    <scope>NUCLEOTIDE SEQUENCE</scope>
    <source>
        <strain evidence="7">DOB743</strain>
    </source>
</reference>
<dbReference type="OrthoDB" id="3259198at2759"/>
<keyword evidence="4" id="KW-0862">Zinc</keyword>
<evidence type="ECO:0000256" key="1">
    <source>
        <dbReference type="ARBA" id="ARBA00004123"/>
    </source>
</evidence>
<keyword evidence="2" id="KW-0479">Metal-binding</keyword>
<keyword evidence="5" id="KW-0539">Nucleus</keyword>
<keyword evidence="3" id="KW-0863">Zinc-finger</keyword>
<dbReference type="PANTHER" id="PTHR46481:SF10">
    <property type="entry name" value="ZINC FINGER BED DOMAIN-CONTAINING PROTEIN 39"/>
    <property type="match status" value="1"/>
</dbReference>
<protein>
    <submittedName>
        <fullName evidence="7">Uncharacterized protein</fullName>
    </submittedName>
</protein>
<accession>A0A9P6ZW95</accession>
<feature type="region of interest" description="Disordered" evidence="6">
    <location>
        <begin position="99"/>
        <end position="120"/>
    </location>
</feature>
<comment type="caution">
    <text evidence="7">The sequence shown here is derived from an EMBL/GenBank/DDBJ whole genome shotgun (WGS) entry which is preliminary data.</text>
</comment>
<organism evidence="7 8">
    <name type="scientific">Suillus placidus</name>
    <dbReference type="NCBI Taxonomy" id="48579"/>
    <lineage>
        <taxon>Eukaryota</taxon>
        <taxon>Fungi</taxon>
        <taxon>Dikarya</taxon>
        <taxon>Basidiomycota</taxon>
        <taxon>Agaricomycotina</taxon>
        <taxon>Agaricomycetes</taxon>
        <taxon>Agaricomycetidae</taxon>
        <taxon>Boletales</taxon>
        <taxon>Suillineae</taxon>
        <taxon>Suillaceae</taxon>
        <taxon>Suillus</taxon>
    </lineage>
</organism>
<proteinExistence type="predicted"/>
<evidence type="ECO:0000313" key="8">
    <source>
        <dbReference type="Proteomes" id="UP000714275"/>
    </source>
</evidence>
<name>A0A9P6ZW95_9AGAM</name>
<dbReference type="PANTHER" id="PTHR46481">
    <property type="entry name" value="ZINC FINGER BED DOMAIN-CONTAINING PROTEIN 4"/>
    <property type="match status" value="1"/>
</dbReference>
<keyword evidence="8" id="KW-1185">Reference proteome</keyword>
<dbReference type="InterPro" id="IPR012337">
    <property type="entry name" value="RNaseH-like_sf"/>
</dbReference>
<dbReference type="Proteomes" id="UP000714275">
    <property type="component" value="Unassembled WGS sequence"/>
</dbReference>
<evidence type="ECO:0000313" key="7">
    <source>
        <dbReference type="EMBL" id="KAG1777342.1"/>
    </source>
</evidence>
<dbReference type="AlphaFoldDB" id="A0A9P6ZW95"/>
<dbReference type="GO" id="GO:0008270">
    <property type="term" value="F:zinc ion binding"/>
    <property type="evidence" value="ECO:0007669"/>
    <property type="project" value="UniProtKB-KW"/>
</dbReference>
<sequence>ENMAQAVFETLDLFGLKGQVLAIMADNASNNDTMCEELQKLCEQEDISFNARRARLRCLPHTTHLSASVMLEGIGAIKASKTTKNHDAYQDCVTAPLTQEHNNDVAGQEDQPEDKSESGENLHQVLLALRKIVHAVCSNPQRRQAWLREVNLSMKLDDTLPQTALMLILNVKTRWSSTHQMLRT</sequence>
<gene>
    <name evidence="7" type="ORF">EV702DRAFT_970071</name>
</gene>
<feature type="non-terminal residue" evidence="7">
    <location>
        <position position="184"/>
    </location>
</feature>
<evidence type="ECO:0000256" key="3">
    <source>
        <dbReference type="ARBA" id="ARBA00022771"/>
    </source>
</evidence>
<dbReference type="GO" id="GO:0005634">
    <property type="term" value="C:nucleus"/>
    <property type="evidence" value="ECO:0007669"/>
    <property type="project" value="UniProtKB-SubCell"/>
</dbReference>
<evidence type="ECO:0000256" key="6">
    <source>
        <dbReference type="SAM" id="MobiDB-lite"/>
    </source>
</evidence>
<evidence type="ECO:0000256" key="4">
    <source>
        <dbReference type="ARBA" id="ARBA00022833"/>
    </source>
</evidence>
<evidence type="ECO:0000256" key="5">
    <source>
        <dbReference type="ARBA" id="ARBA00023242"/>
    </source>
</evidence>
<dbReference type="InterPro" id="IPR052035">
    <property type="entry name" value="ZnF_BED_domain_contain"/>
</dbReference>
<dbReference type="SUPFAM" id="SSF53098">
    <property type="entry name" value="Ribonuclease H-like"/>
    <property type="match status" value="1"/>
</dbReference>